<dbReference type="AlphaFoldDB" id="A0A0L0HAH3"/>
<evidence type="ECO:0000313" key="4">
    <source>
        <dbReference type="Proteomes" id="UP000053201"/>
    </source>
</evidence>
<proteinExistence type="predicted"/>
<dbReference type="RefSeq" id="XP_016606187.1">
    <property type="nucleotide sequence ID" value="XM_016754752.1"/>
</dbReference>
<keyword evidence="4" id="KW-1185">Reference proteome</keyword>
<feature type="signal peptide" evidence="1">
    <location>
        <begin position="1"/>
        <end position="29"/>
    </location>
</feature>
<evidence type="ECO:0000256" key="1">
    <source>
        <dbReference type="SAM" id="SignalP"/>
    </source>
</evidence>
<keyword evidence="1" id="KW-0732">Signal</keyword>
<dbReference type="InterPro" id="IPR001810">
    <property type="entry name" value="F-box_dom"/>
</dbReference>
<dbReference type="OrthoDB" id="2102358at2759"/>
<feature type="domain" description="F-box" evidence="2">
    <location>
        <begin position="5"/>
        <end position="53"/>
    </location>
</feature>
<evidence type="ECO:0000313" key="3">
    <source>
        <dbReference type="EMBL" id="KNC98147.1"/>
    </source>
</evidence>
<dbReference type="VEuPathDB" id="FungiDB:SPPG_06551"/>
<sequence>MSTTHLNLLTLPIDCLLCILSHLPLTCIADLSCTSKDFKETLRSNATHIYNNLIPTTISPHLLKVYKTSRGHVPFTEVEIDVESRCRRGISSVGRNDPDPIDGGAVYYFLLRRHKTVVEACGDVLKRLVGDRRARKVLVENARRFGEVEATVDDGHVGDNVVLVEAVRALVMLQWTVETLRLMGCAATKASRSTPGYSLVGCRYVKLIIRDFETIDLRVMYHAVMNLGSKSFTKPSAKWRSDAQGFEVHHFELIYLRPFLKKTLADRGDWSEEV</sequence>
<gene>
    <name evidence="3" type="ORF">SPPG_06551</name>
</gene>
<dbReference type="EMBL" id="KQ257461">
    <property type="protein sequence ID" value="KNC98147.1"/>
    <property type="molecule type" value="Genomic_DNA"/>
</dbReference>
<dbReference type="Proteomes" id="UP000053201">
    <property type="component" value="Unassembled WGS sequence"/>
</dbReference>
<protein>
    <recommendedName>
        <fullName evidence="2">F-box domain-containing protein</fullName>
    </recommendedName>
</protein>
<dbReference type="InParanoid" id="A0A0L0HAH3"/>
<dbReference type="GeneID" id="27689844"/>
<feature type="chain" id="PRO_5005539855" description="F-box domain-containing protein" evidence="1">
    <location>
        <begin position="30"/>
        <end position="274"/>
    </location>
</feature>
<dbReference type="Pfam" id="PF00646">
    <property type="entry name" value="F-box"/>
    <property type="match status" value="1"/>
</dbReference>
<name>A0A0L0HAH3_SPIPD</name>
<dbReference type="SUPFAM" id="SSF81383">
    <property type="entry name" value="F-box domain"/>
    <property type="match status" value="1"/>
</dbReference>
<dbReference type="PROSITE" id="PS50181">
    <property type="entry name" value="FBOX"/>
    <property type="match status" value="1"/>
</dbReference>
<accession>A0A0L0HAH3</accession>
<dbReference type="CDD" id="cd09917">
    <property type="entry name" value="F-box_SF"/>
    <property type="match status" value="1"/>
</dbReference>
<organism evidence="3 4">
    <name type="scientific">Spizellomyces punctatus (strain DAOM BR117)</name>
    <dbReference type="NCBI Taxonomy" id="645134"/>
    <lineage>
        <taxon>Eukaryota</taxon>
        <taxon>Fungi</taxon>
        <taxon>Fungi incertae sedis</taxon>
        <taxon>Chytridiomycota</taxon>
        <taxon>Chytridiomycota incertae sedis</taxon>
        <taxon>Chytridiomycetes</taxon>
        <taxon>Spizellomycetales</taxon>
        <taxon>Spizellomycetaceae</taxon>
        <taxon>Spizellomyces</taxon>
    </lineage>
</organism>
<dbReference type="InterPro" id="IPR036047">
    <property type="entry name" value="F-box-like_dom_sf"/>
</dbReference>
<reference evidence="3 4" key="1">
    <citation type="submission" date="2009-08" db="EMBL/GenBank/DDBJ databases">
        <title>The Genome Sequence of Spizellomyces punctatus strain DAOM BR117.</title>
        <authorList>
            <consortium name="The Broad Institute Genome Sequencing Platform"/>
            <person name="Russ C."/>
            <person name="Cuomo C."/>
            <person name="Shea T."/>
            <person name="Young S.K."/>
            <person name="Zeng Q."/>
            <person name="Koehrsen M."/>
            <person name="Haas B."/>
            <person name="Borodovsky M."/>
            <person name="Guigo R."/>
            <person name="Alvarado L."/>
            <person name="Berlin A."/>
            <person name="Bochicchio J."/>
            <person name="Borenstein D."/>
            <person name="Chapman S."/>
            <person name="Chen Z."/>
            <person name="Engels R."/>
            <person name="Freedman E."/>
            <person name="Gellesch M."/>
            <person name="Goldberg J."/>
            <person name="Griggs A."/>
            <person name="Gujja S."/>
            <person name="Heiman D."/>
            <person name="Hepburn T."/>
            <person name="Howarth C."/>
            <person name="Jen D."/>
            <person name="Larson L."/>
            <person name="Lewis B."/>
            <person name="Mehta T."/>
            <person name="Park D."/>
            <person name="Pearson M."/>
            <person name="Roberts A."/>
            <person name="Saif S."/>
            <person name="Shenoy N."/>
            <person name="Sisk P."/>
            <person name="Stolte C."/>
            <person name="Sykes S."/>
            <person name="Thomson T."/>
            <person name="Walk T."/>
            <person name="White J."/>
            <person name="Yandava C."/>
            <person name="Burger G."/>
            <person name="Gray M.W."/>
            <person name="Holland P.W.H."/>
            <person name="King N."/>
            <person name="Lang F.B.F."/>
            <person name="Roger A.J."/>
            <person name="Ruiz-Trillo I."/>
            <person name="Lander E."/>
            <person name="Nusbaum C."/>
        </authorList>
    </citation>
    <scope>NUCLEOTIDE SEQUENCE [LARGE SCALE GENOMIC DNA]</scope>
    <source>
        <strain evidence="3 4">DAOM BR117</strain>
    </source>
</reference>
<evidence type="ECO:0000259" key="2">
    <source>
        <dbReference type="PROSITE" id="PS50181"/>
    </source>
</evidence>